<gene>
    <name evidence="2" type="ORF">H3L94_02535</name>
</gene>
<reference evidence="2 3" key="1">
    <citation type="submission" date="2020-07" db="EMBL/GenBank/DDBJ databases">
        <title>Genomic diversity of species in the Neisseriaceae family.</title>
        <authorList>
            <person name="Vincent A.T."/>
            <person name="Bernet E."/>
            <person name="Veyrier F.J."/>
        </authorList>
    </citation>
    <scope>NUCLEOTIDE SEQUENCE [LARGE SCALE GENOMIC DNA]</scope>
    <source>
        <strain evidence="2 3">DSM 22244</strain>
    </source>
</reference>
<evidence type="ECO:0000313" key="3">
    <source>
        <dbReference type="Proteomes" id="UP000514752"/>
    </source>
</evidence>
<evidence type="ECO:0000259" key="1">
    <source>
        <dbReference type="PROSITE" id="PS50075"/>
    </source>
</evidence>
<dbReference type="Pfam" id="PF00550">
    <property type="entry name" value="PP-binding"/>
    <property type="match status" value="1"/>
</dbReference>
<evidence type="ECO:0000313" key="2">
    <source>
        <dbReference type="EMBL" id="QMT40951.1"/>
    </source>
</evidence>
<dbReference type="SUPFAM" id="SSF47336">
    <property type="entry name" value="ACP-like"/>
    <property type="match status" value="1"/>
</dbReference>
<protein>
    <submittedName>
        <fullName evidence="2">Acyl carrier protein</fullName>
    </submittedName>
</protein>
<dbReference type="KEGG" id="nsg:H3L94_02535"/>
<dbReference type="EMBL" id="CP059567">
    <property type="protein sequence ID" value="QMT40951.1"/>
    <property type="molecule type" value="Genomic_DNA"/>
</dbReference>
<organism evidence="2 3">
    <name type="scientific">Neisseria shayeganii</name>
    <dbReference type="NCBI Taxonomy" id="607712"/>
    <lineage>
        <taxon>Bacteria</taxon>
        <taxon>Pseudomonadati</taxon>
        <taxon>Pseudomonadota</taxon>
        <taxon>Betaproteobacteria</taxon>
        <taxon>Neisseriales</taxon>
        <taxon>Neisseriaceae</taxon>
        <taxon>Neisseria</taxon>
    </lineage>
</organism>
<dbReference type="InterPro" id="IPR036736">
    <property type="entry name" value="ACP-like_sf"/>
</dbReference>
<name>A0A7D7S8R0_9NEIS</name>
<dbReference type="Proteomes" id="UP000514752">
    <property type="component" value="Chromosome"/>
</dbReference>
<feature type="domain" description="Carrier" evidence="1">
    <location>
        <begin position="11"/>
        <end position="94"/>
    </location>
</feature>
<sequence length="97" mass="10770">MAYRFTLEPDSLERELKKLILQETEKTDDVDSAAFTDDAPLFGPQSPVGLDSLDALQITVALQAHFQVRLNGDRMVRKHMGSVRDLAAFVRAEHGSA</sequence>
<proteinExistence type="predicted"/>
<dbReference type="PROSITE" id="PS50075">
    <property type="entry name" value="CARRIER"/>
    <property type="match status" value="1"/>
</dbReference>
<dbReference type="Gene3D" id="1.10.1200.10">
    <property type="entry name" value="ACP-like"/>
    <property type="match status" value="1"/>
</dbReference>
<accession>A0A7D7S8R0</accession>
<dbReference type="AlphaFoldDB" id="A0A7D7S8R0"/>
<dbReference type="RefSeq" id="WP_182122535.1">
    <property type="nucleotide sequence ID" value="NZ_CP059567.1"/>
</dbReference>
<dbReference type="InterPro" id="IPR009081">
    <property type="entry name" value="PP-bd_ACP"/>
</dbReference>